<sequence length="434" mass="49270">MSSIREEVESIRASLLQASEFHLDVDAIDQNPASTTAAIAAAERAPRLAITVNNFIQFKKGEIATLQRILDEIELIALKRTSEGLNEINFTVGVLNCFFLIYIFGAHPEHLWLVYVIQGMYMIPKRFGIMWNARPLNQALYYLDFCWMMNFVGNIVILVLMIVGMMDGAAEEEGGRHGGLVSNAAREAFFNALLGVSTGPLMGANIVLPFVACLFHDVSTMTGLFIHVMPPMVMYTFMWKGDLIREAWPRFFSLSYVQKVRYFPENGMFFVPGSGLDSVAGNSIALYLLWWIPYVCFMLVIGIDLPRKYNSNGNPANPKYDTVFHSTMRQGACVAIGQVFRGRSKSDSLQQCEDNCFDLVDFFIYMTFHMFAALSAIYVIGYPCFMWRSFHLGMICVVVTLAVMRGSRRYTYYATKMYSRTIRKSFMVDEAKRQ</sequence>
<gene>
    <name evidence="14" type="ORF">HJC23_013947</name>
</gene>
<feature type="transmembrane region" description="Helical" evidence="13">
    <location>
        <begin position="88"/>
        <end position="105"/>
    </location>
</feature>
<dbReference type="PANTHER" id="PTHR31201">
    <property type="entry name" value="OS01G0585100 PROTEIN"/>
    <property type="match status" value="1"/>
</dbReference>
<evidence type="ECO:0000256" key="10">
    <source>
        <dbReference type="ARBA" id="ARBA00023209"/>
    </source>
</evidence>
<comment type="subcellular location">
    <subcellularLocation>
        <location evidence="1">Membrane</location>
        <topology evidence="1">Multi-pass membrane protein</topology>
    </subcellularLocation>
</comment>
<keyword evidence="12" id="KW-0012">Acyltransferase</keyword>
<feature type="transmembrane region" description="Helical" evidence="13">
    <location>
        <begin position="362"/>
        <end position="380"/>
    </location>
</feature>
<comment type="caution">
    <text evidence="14">The sequence shown here is derived from an EMBL/GenBank/DDBJ whole genome shotgun (WGS) entry which is preliminary data.</text>
</comment>
<feature type="transmembrane region" description="Helical" evidence="13">
    <location>
        <begin position="386"/>
        <end position="404"/>
    </location>
</feature>
<keyword evidence="9 13" id="KW-0472">Membrane</keyword>
<evidence type="ECO:0000256" key="3">
    <source>
        <dbReference type="ARBA" id="ARBA00019082"/>
    </source>
</evidence>
<dbReference type="GO" id="GO:0008654">
    <property type="term" value="P:phospholipid biosynthetic process"/>
    <property type="evidence" value="ECO:0007669"/>
    <property type="project" value="UniProtKB-KW"/>
</dbReference>
<evidence type="ECO:0000256" key="7">
    <source>
        <dbReference type="ARBA" id="ARBA00022989"/>
    </source>
</evidence>
<name>A0ABD3Q3M5_9STRA</name>
<dbReference type="EMBL" id="JABMIG020000080">
    <property type="protein sequence ID" value="KAL3794474.1"/>
    <property type="molecule type" value="Genomic_DNA"/>
</dbReference>
<keyword evidence="4" id="KW-0444">Lipid biosynthesis</keyword>
<evidence type="ECO:0000256" key="11">
    <source>
        <dbReference type="ARBA" id="ARBA00023264"/>
    </source>
</evidence>
<proteinExistence type="inferred from homology"/>
<keyword evidence="10" id="KW-0594">Phospholipid biosynthesis</keyword>
<evidence type="ECO:0000256" key="4">
    <source>
        <dbReference type="ARBA" id="ARBA00022516"/>
    </source>
</evidence>
<keyword evidence="15" id="KW-1185">Reference proteome</keyword>
<keyword evidence="6 13" id="KW-0812">Transmembrane</keyword>
<evidence type="ECO:0000256" key="5">
    <source>
        <dbReference type="ARBA" id="ARBA00022679"/>
    </source>
</evidence>
<evidence type="ECO:0000256" key="2">
    <source>
        <dbReference type="ARBA" id="ARBA00006675"/>
    </source>
</evidence>
<reference evidence="14 15" key="1">
    <citation type="journal article" date="2020" name="G3 (Bethesda)">
        <title>Improved Reference Genome for Cyclotella cryptica CCMP332, a Model for Cell Wall Morphogenesis, Salinity Adaptation, and Lipid Production in Diatoms (Bacillariophyta).</title>
        <authorList>
            <person name="Roberts W.R."/>
            <person name="Downey K.M."/>
            <person name="Ruck E.C."/>
            <person name="Traller J.C."/>
            <person name="Alverson A.J."/>
        </authorList>
    </citation>
    <scope>NUCLEOTIDE SEQUENCE [LARGE SCALE GENOMIC DNA]</scope>
    <source>
        <strain evidence="14 15">CCMP332</strain>
    </source>
</reference>
<comment type="similarity">
    <text evidence="2">Belongs to the GPC1 family.</text>
</comment>
<protein>
    <recommendedName>
        <fullName evidence="3">Glycerophosphocholine acyltransferase 1</fullName>
    </recommendedName>
</protein>
<keyword evidence="5" id="KW-0808">Transferase</keyword>
<dbReference type="InterPro" id="IPR021261">
    <property type="entry name" value="GPCAT"/>
</dbReference>
<dbReference type="Proteomes" id="UP001516023">
    <property type="component" value="Unassembled WGS sequence"/>
</dbReference>
<evidence type="ECO:0000313" key="14">
    <source>
        <dbReference type="EMBL" id="KAL3794474.1"/>
    </source>
</evidence>
<organism evidence="14 15">
    <name type="scientific">Cyclotella cryptica</name>
    <dbReference type="NCBI Taxonomy" id="29204"/>
    <lineage>
        <taxon>Eukaryota</taxon>
        <taxon>Sar</taxon>
        <taxon>Stramenopiles</taxon>
        <taxon>Ochrophyta</taxon>
        <taxon>Bacillariophyta</taxon>
        <taxon>Coscinodiscophyceae</taxon>
        <taxon>Thalassiosirophycidae</taxon>
        <taxon>Stephanodiscales</taxon>
        <taxon>Stephanodiscaceae</taxon>
        <taxon>Cyclotella</taxon>
    </lineage>
</organism>
<feature type="transmembrane region" description="Helical" evidence="13">
    <location>
        <begin position="284"/>
        <end position="303"/>
    </location>
</feature>
<dbReference type="GO" id="GO:0016746">
    <property type="term" value="F:acyltransferase activity"/>
    <property type="evidence" value="ECO:0007669"/>
    <property type="project" value="UniProtKB-KW"/>
</dbReference>
<keyword evidence="8" id="KW-0443">Lipid metabolism</keyword>
<keyword evidence="11" id="KW-1208">Phospholipid metabolism</keyword>
<feature type="transmembrane region" description="Helical" evidence="13">
    <location>
        <begin position="111"/>
        <end position="128"/>
    </location>
</feature>
<dbReference type="Pfam" id="PF10998">
    <property type="entry name" value="DUF2838"/>
    <property type="match status" value="1"/>
</dbReference>
<evidence type="ECO:0000313" key="15">
    <source>
        <dbReference type="Proteomes" id="UP001516023"/>
    </source>
</evidence>
<evidence type="ECO:0000256" key="9">
    <source>
        <dbReference type="ARBA" id="ARBA00023136"/>
    </source>
</evidence>
<dbReference type="AlphaFoldDB" id="A0ABD3Q3M5"/>
<accession>A0ABD3Q3M5</accession>
<evidence type="ECO:0000256" key="6">
    <source>
        <dbReference type="ARBA" id="ARBA00022692"/>
    </source>
</evidence>
<keyword evidence="7 13" id="KW-1133">Transmembrane helix</keyword>
<feature type="transmembrane region" description="Helical" evidence="13">
    <location>
        <begin position="140"/>
        <end position="163"/>
    </location>
</feature>
<dbReference type="GO" id="GO:0016020">
    <property type="term" value="C:membrane"/>
    <property type="evidence" value="ECO:0007669"/>
    <property type="project" value="UniProtKB-SubCell"/>
</dbReference>
<evidence type="ECO:0000256" key="13">
    <source>
        <dbReference type="SAM" id="Phobius"/>
    </source>
</evidence>
<evidence type="ECO:0000256" key="12">
    <source>
        <dbReference type="ARBA" id="ARBA00023315"/>
    </source>
</evidence>
<dbReference type="PANTHER" id="PTHR31201:SF1">
    <property type="entry name" value="GLYCEROPHOSPHOCHOLINE ACYLTRANSFERASE 1"/>
    <property type="match status" value="1"/>
</dbReference>
<evidence type="ECO:0000256" key="8">
    <source>
        <dbReference type="ARBA" id="ARBA00023098"/>
    </source>
</evidence>
<evidence type="ECO:0000256" key="1">
    <source>
        <dbReference type="ARBA" id="ARBA00004141"/>
    </source>
</evidence>